<dbReference type="InterPro" id="IPR027806">
    <property type="entry name" value="HARBI1_dom"/>
</dbReference>
<accession>A0A9Q1CNZ4</accession>
<dbReference type="Pfam" id="PF13359">
    <property type="entry name" value="DDE_Tnp_4"/>
    <property type="match status" value="1"/>
</dbReference>
<evidence type="ECO:0000313" key="5">
    <source>
        <dbReference type="EMBL" id="KAJ8048400.1"/>
    </source>
</evidence>
<organism evidence="5 6">
    <name type="scientific">Holothuria leucospilota</name>
    <name type="common">Black long sea cucumber</name>
    <name type="synonym">Mertensiothuria leucospilota</name>
    <dbReference type="NCBI Taxonomy" id="206669"/>
    <lineage>
        <taxon>Eukaryota</taxon>
        <taxon>Metazoa</taxon>
        <taxon>Echinodermata</taxon>
        <taxon>Eleutherozoa</taxon>
        <taxon>Echinozoa</taxon>
        <taxon>Holothuroidea</taxon>
        <taxon>Aspidochirotacea</taxon>
        <taxon>Aspidochirotida</taxon>
        <taxon>Holothuriidae</taxon>
        <taxon>Holothuria</taxon>
    </lineage>
</organism>
<evidence type="ECO:0008006" key="7">
    <source>
        <dbReference type="Google" id="ProtNLM"/>
    </source>
</evidence>
<dbReference type="PANTHER" id="PTHR19446">
    <property type="entry name" value="REVERSE TRANSCRIPTASES"/>
    <property type="match status" value="1"/>
</dbReference>
<evidence type="ECO:0000256" key="1">
    <source>
        <dbReference type="ARBA" id="ARBA00001968"/>
    </source>
</evidence>
<gene>
    <name evidence="5" type="ORF">HOLleu_00697</name>
</gene>
<dbReference type="AlphaFoldDB" id="A0A9Q1CNZ4"/>
<evidence type="ECO:0000256" key="2">
    <source>
        <dbReference type="ARBA" id="ARBA00022723"/>
    </source>
</evidence>
<feature type="domain" description="Reverse transcriptase" evidence="3">
    <location>
        <begin position="199"/>
        <end position="313"/>
    </location>
</feature>
<feature type="domain" description="DDE Tnp4" evidence="4">
    <location>
        <begin position="436"/>
        <end position="607"/>
    </location>
</feature>
<dbReference type="SUPFAM" id="SSF56672">
    <property type="entry name" value="DNA/RNA polymerases"/>
    <property type="match status" value="1"/>
</dbReference>
<name>A0A9Q1CNZ4_HOLLE</name>
<comment type="cofactor">
    <cofactor evidence="1">
        <name>a divalent metal cation</name>
        <dbReference type="ChEBI" id="CHEBI:60240"/>
    </cofactor>
</comment>
<dbReference type="EMBL" id="JAIZAY010000001">
    <property type="protein sequence ID" value="KAJ8048400.1"/>
    <property type="molecule type" value="Genomic_DNA"/>
</dbReference>
<comment type="caution">
    <text evidence="5">The sequence shown here is derived from an EMBL/GenBank/DDBJ whole genome shotgun (WGS) entry which is preliminary data.</text>
</comment>
<evidence type="ECO:0000313" key="6">
    <source>
        <dbReference type="Proteomes" id="UP001152320"/>
    </source>
</evidence>
<dbReference type="InterPro" id="IPR043502">
    <property type="entry name" value="DNA/RNA_pol_sf"/>
</dbReference>
<reference evidence="5" key="1">
    <citation type="submission" date="2021-10" db="EMBL/GenBank/DDBJ databases">
        <title>Tropical sea cucumber genome reveals ecological adaptation and Cuvierian tubules defense mechanism.</title>
        <authorList>
            <person name="Chen T."/>
        </authorList>
    </citation>
    <scope>NUCLEOTIDE SEQUENCE</scope>
    <source>
        <strain evidence="5">Nanhai2018</strain>
        <tissue evidence="5">Muscle</tissue>
    </source>
</reference>
<dbReference type="Pfam" id="PF00078">
    <property type="entry name" value="RVT_1"/>
    <property type="match status" value="1"/>
</dbReference>
<dbReference type="GO" id="GO:0046872">
    <property type="term" value="F:metal ion binding"/>
    <property type="evidence" value="ECO:0007669"/>
    <property type="project" value="UniProtKB-KW"/>
</dbReference>
<evidence type="ECO:0000259" key="4">
    <source>
        <dbReference type="Pfam" id="PF13359"/>
    </source>
</evidence>
<dbReference type="Proteomes" id="UP001152320">
    <property type="component" value="Chromosome 1"/>
</dbReference>
<dbReference type="CDD" id="cd01650">
    <property type="entry name" value="RT_nLTR_like"/>
    <property type="match status" value="1"/>
</dbReference>
<dbReference type="OrthoDB" id="6627079at2759"/>
<sequence length="704" mass="80220">MNTDIITEAEYCKQFKARGTGTTSALHAIQQYLDENLHGARVRARVHCVEAEEKPTIKFYRDVTKYAIDRRIKRVRDVHGVVHKDPLDIVEVFKSFYEQLYTQADVDEGLQKSLLDNIDKTPSRAQNDEFGSPLTVDELWKAVAKMKGGKAPGSDGIPVEFYKCFWGTVGQDLRDVFVSAFLAGSLSPSERTGVITLLPKSGDPLEPKNKRPITLLNVDYKILVKALCNRLGTVMPDLVGSFQACAVRGHSIQQNLWLVRDLVEHVMDRDLPCALVSLDQEKAFDMVDHGFLFKILQKFSLNPVFVKWTSLLYNSVYSPVIVNGLPSDPFRVHRGNLLEKIGARLHHKKTHRDPIGPAERLAVTLKFLATGIEQKQLANYFRMGRSTLCYIVRETCQAIWDVLQPEVLKVPGHDDWLNIADWFDKRWDFPHCIWAIDGKHVVIQAPALSESTYFNYKQQHSIVLMAVCDGRYRFTLLDIGAAGRNSDGGMFANSPMGIAMENGSLDIPKPCPLTEPESQPFPYVFVGDEAFPLKNYLMRPFPGRDVGPMTGEKYEKNIYNYRLSRARRIIENTFGIWSARWRIFKRPIIAVTESVELYIKATICLHNWLRVLDCSESPDNDQYCPSGFIDTENEDGSPANDGQWRTDAAYALRNLTQTGSNMYTRDACDIRNNFKRYFVSEAGSVPWQEQYIRRRSIPDHKIFI</sequence>
<proteinExistence type="predicted"/>
<keyword evidence="6" id="KW-1185">Reference proteome</keyword>
<dbReference type="InterPro" id="IPR000477">
    <property type="entry name" value="RT_dom"/>
</dbReference>
<keyword evidence="2" id="KW-0479">Metal-binding</keyword>
<protein>
    <recommendedName>
        <fullName evidence="7">DDE Tnp4 domain-containing protein</fullName>
    </recommendedName>
</protein>
<evidence type="ECO:0000259" key="3">
    <source>
        <dbReference type="Pfam" id="PF00078"/>
    </source>
</evidence>